<dbReference type="SMART" id="SM00014">
    <property type="entry name" value="acidPPc"/>
    <property type="match status" value="1"/>
</dbReference>
<comment type="caution">
    <text evidence="3">The sequence shown here is derived from an EMBL/GenBank/DDBJ whole genome shotgun (WGS) entry which is preliminary data.</text>
</comment>
<dbReference type="Gene3D" id="1.20.144.10">
    <property type="entry name" value="Phosphatidic acid phosphatase type 2/haloperoxidase"/>
    <property type="match status" value="1"/>
</dbReference>
<feature type="transmembrane region" description="Helical" evidence="1">
    <location>
        <begin position="202"/>
        <end position="221"/>
    </location>
</feature>
<organism evidence="3 4">
    <name type="scientific">Cryobacterium cryoconiti</name>
    <dbReference type="NCBI Taxonomy" id="1259239"/>
    <lineage>
        <taxon>Bacteria</taxon>
        <taxon>Bacillati</taxon>
        <taxon>Actinomycetota</taxon>
        <taxon>Actinomycetes</taxon>
        <taxon>Micrococcales</taxon>
        <taxon>Microbacteriaceae</taxon>
        <taxon>Cryobacterium</taxon>
    </lineage>
</organism>
<feature type="transmembrane region" description="Helical" evidence="1">
    <location>
        <begin position="318"/>
        <end position="341"/>
    </location>
</feature>
<dbReference type="SUPFAM" id="SSF48317">
    <property type="entry name" value="Acid phosphatase/Vanadium-dependent haloperoxidase"/>
    <property type="match status" value="1"/>
</dbReference>
<keyword evidence="1" id="KW-0812">Transmembrane</keyword>
<keyword evidence="4" id="KW-1185">Reference proteome</keyword>
<keyword evidence="1" id="KW-0472">Membrane</keyword>
<evidence type="ECO:0000256" key="1">
    <source>
        <dbReference type="SAM" id="Phobius"/>
    </source>
</evidence>
<dbReference type="InterPro" id="IPR036938">
    <property type="entry name" value="PAP2/HPO_sf"/>
</dbReference>
<name>A0A4Y8K0W2_9MICO</name>
<keyword evidence="1" id="KW-1133">Transmembrane helix</keyword>
<accession>A0A4Y8K0W2</accession>
<dbReference type="InterPro" id="IPR000326">
    <property type="entry name" value="PAP2/HPO"/>
</dbReference>
<evidence type="ECO:0000259" key="2">
    <source>
        <dbReference type="SMART" id="SM00014"/>
    </source>
</evidence>
<dbReference type="Pfam" id="PF01569">
    <property type="entry name" value="PAP2"/>
    <property type="match status" value="1"/>
</dbReference>
<dbReference type="AlphaFoldDB" id="A0A4Y8K0W2"/>
<evidence type="ECO:0000313" key="4">
    <source>
        <dbReference type="Proteomes" id="UP000297472"/>
    </source>
</evidence>
<evidence type="ECO:0000313" key="3">
    <source>
        <dbReference type="EMBL" id="TFD33925.1"/>
    </source>
</evidence>
<dbReference type="OrthoDB" id="3240395at2"/>
<dbReference type="EMBL" id="SOHA01000002">
    <property type="protein sequence ID" value="TFD33925.1"/>
    <property type="molecule type" value="Genomic_DNA"/>
</dbReference>
<feature type="transmembrane region" description="Helical" evidence="1">
    <location>
        <begin position="291"/>
        <end position="312"/>
    </location>
</feature>
<protein>
    <submittedName>
        <fullName evidence="3">Phosphatase PAP2 family protein</fullName>
    </submittedName>
</protein>
<feature type="domain" description="Phosphatidic acid phosphatase type 2/haloperoxidase" evidence="2">
    <location>
        <begin position="227"/>
        <end position="333"/>
    </location>
</feature>
<feature type="transmembrane region" description="Helical" evidence="1">
    <location>
        <begin position="228"/>
        <end position="245"/>
    </location>
</feature>
<feature type="transmembrane region" description="Helical" evidence="1">
    <location>
        <begin position="265"/>
        <end position="284"/>
    </location>
</feature>
<reference evidence="3 4" key="1">
    <citation type="submission" date="2019-03" db="EMBL/GenBank/DDBJ databases">
        <title>Genomics of glacier-inhabiting Cryobacterium strains.</title>
        <authorList>
            <person name="Liu Q."/>
            <person name="Xin Y.-H."/>
        </authorList>
    </citation>
    <scope>NUCLEOTIDE SEQUENCE [LARGE SCALE GENOMIC DNA]</scope>
    <source>
        <strain evidence="3 4">TMT1-51</strain>
    </source>
</reference>
<sequence length="420" mass="43315">MDQCNPERGVLQSVERGAVFALSEGGSGRGHPGVADRAWWTGSGVGQPGRGIGEGRPVQPIVFVRFDRFVGSLGGPAAFGLEVSLQTGETADPRLGPVLPVARPSGGTGLPALLFVHLFTLRRPRTESTVLRAVGSLTVRTSPTISPVRYLAGAFAGIGLFTGLYVFFVRTLAGQAMDQLAFDGAEFGRRSVTPLAQELLDAVPLVSVVIGLLLTGVVTVVRRNGKTLVVAFGAALGAVVSTQLLKMAILTRPDLGVEGYDGNSFPSGHTTVAAASALAVFLVASPRTRGLAALGGSGFAIVAGVATLANGWHRPSDVIAALLVVAIWGCVAGLVLTRGPWSMGIVGEGRTIRPAGVDRLQLRLFIPVAVVAVAAFLVTWFRAFGDTPSTLIAYIGGVTAIVAAGLGIGLTGIRLFARLP</sequence>
<feature type="transmembrane region" description="Helical" evidence="1">
    <location>
        <begin position="150"/>
        <end position="168"/>
    </location>
</feature>
<proteinExistence type="predicted"/>
<gene>
    <name evidence="3" type="ORF">E3T49_00955</name>
</gene>
<dbReference type="Proteomes" id="UP000297472">
    <property type="component" value="Unassembled WGS sequence"/>
</dbReference>
<feature type="transmembrane region" description="Helical" evidence="1">
    <location>
        <begin position="391"/>
        <end position="417"/>
    </location>
</feature>
<feature type="transmembrane region" description="Helical" evidence="1">
    <location>
        <begin position="362"/>
        <end position="385"/>
    </location>
</feature>